<feature type="transmembrane region" description="Helical" evidence="6">
    <location>
        <begin position="263"/>
        <end position="281"/>
    </location>
</feature>
<dbReference type="Proteomes" id="UP000642488">
    <property type="component" value="Unassembled WGS sequence"/>
</dbReference>
<dbReference type="GO" id="GO:0022857">
    <property type="term" value="F:transmembrane transporter activity"/>
    <property type="evidence" value="ECO:0007669"/>
    <property type="project" value="InterPro"/>
</dbReference>
<sequence length="721" mass="74119">MTALGRLTGRLAGHPILTLAAVTALVALSLVRVGTLAFDSDINRVFLSDSPLSQAQRDFEARFAGAGAEAAILIEGDPRLTIPQIEAARGLALDLELDPGVVAVASPFALRFPPGHPTRPDAPVIPPDLDQGELSRRLAEFEALETGLPVTFTDRALLIVATLEPEAGGRGAIPDILEARAAPIRAAGASVAITGPGVVEDTIRTALARDLMRLDLAGTGLAAILAWLSLGTVRLAALAILPALPGMVATIGIAAWLGLPITVLNNVIPMLVLVIGVANGMHLSVHLARTEGVLSRRITDTLSAVGPASVLTAATTGIAFLAVLVTPNAQVRDFGILGAVGAVVGMALLLPTFAALAALLAPGPRPVGTRAGRVALACGMAAAARPRAWVAAGLLALAGAGAGFWATTPWFPYSSHLPETSALAAANDRIADGFGGVYRAWVEMPPGADWGALRDAVTAVEAVATEHSVLSEVALARWHGDPGIAPPPDTLARLPATVTERLRDPDDGTLRFAVAMPEPMRSEATLARYDAIEAAALGAGAARVIGLPAVMRHGSVELVRQLSFGLLLASAGGALVVAAARYNLRLLPTLLIVNLLPVLLVGSLPHLLQGGHLTPPVTLALTVAFGIAIDDTIHIVIRFHRALGPGGDRRNALSEALSGAGGVIVLTTLLLTGAMAVTLFSVFAPVAHFGLALIASLWAALLTDIVLLPALLMIGDRHARP</sequence>
<evidence type="ECO:0000256" key="3">
    <source>
        <dbReference type="ARBA" id="ARBA00022692"/>
    </source>
</evidence>
<dbReference type="Pfam" id="PF03176">
    <property type="entry name" value="MMPL"/>
    <property type="match status" value="1"/>
</dbReference>
<dbReference type="InterPro" id="IPR053958">
    <property type="entry name" value="HMGCR/SNAP/NPC1-like_SSD"/>
</dbReference>
<keyword evidence="2" id="KW-1003">Cell membrane</keyword>
<dbReference type="PRINTS" id="PR00702">
    <property type="entry name" value="ACRIFLAVINRP"/>
</dbReference>
<evidence type="ECO:0000256" key="1">
    <source>
        <dbReference type="ARBA" id="ARBA00004651"/>
    </source>
</evidence>
<dbReference type="InterPro" id="IPR000731">
    <property type="entry name" value="SSD"/>
</dbReference>
<feature type="domain" description="SSD" evidence="7">
    <location>
        <begin position="235"/>
        <end position="359"/>
    </location>
</feature>
<reference evidence="8" key="1">
    <citation type="submission" date="2020-12" db="EMBL/GenBank/DDBJ databases">
        <title>Bacterial taxonomy.</title>
        <authorList>
            <person name="Pan X."/>
        </authorList>
    </citation>
    <scope>NUCLEOTIDE SEQUENCE</scope>
    <source>
        <strain evidence="8">KCTC 52957</strain>
    </source>
</reference>
<evidence type="ECO:0000259" key="7">
    <source>
        <dbReference type="PROSITE" id="PS50156"/>
    </source>
</evidence>
<feature type="transmembrane region" description="Helical" evidence="6">
    <location>
        <begin position="617"/>
        <end position="637"/>
    </location>
</feature>
<feature type="transmembrane region" description="Helical" evidence="6">
    <location>
        <begin position="657"/>
        <end position="683"/>
    </location>
</feature>
<dbReference type="Pfam" id="PF12349">
    <property type="entry name" value="Sterol-sensing"/>
    <property type="match status" value="1"/>
</dbReference>
<dbReference type="PANTHER" id="PTHR33406:SF12">
    <property type="entry name" value="BLR2997 PROTEIN"/>
    <property type="match status" value="1"/>
</dbReference>
<feature type="transmembrane region" description="Helical" evidence="6">
    <location>
        <begin position="388"/>
        <end position="407"/>
    </location>
</feature>
<comment type="subcellular location">
    <subcellularLocation>
        <location evidence="1">Cell membrane</location>
        <topology evidence="1">Multi-pass membrane protein</topology>
    </subcellularLocation>
</comment>
<dbReference type="PROSITE" id="PS50156">
    <property type="entry name" value="SSD"/>
    <property type="match status" value="1"/>
</dbReference>
<feature type="transmembrane region" description="Helical" evidence="6">
    <location>
        <begin position="586"/>
        <end position="605"/>
    </location>
</feature>
<keyword evidence="4 6" id="KW-1133">Transmembrane helix</keyword>
<accession>A0A934MEH9</accession>
<evidence type="ECO:0000313" key="8">
    <source>
        <dbReference type="EMBL" id="MBJ3764550.1"/>
    </source>
</evidence>
<dbReference type="AlphaFoldDB" id="A0A934MEH9"/>
<evidence type="ECO:0000313" key="9">
    <source>
        <dbReference type="Proteomes" id="UP000642488"/>
    </source>
</evidence>
<feature type="transmembrane region" description="Helical" evidence="6">
    <location>
        <begin position="235"/>
        <end position="257"/>
    </location>
</feature>
<evidence type="ECO:0000256" key="5">
    <source>
        <dbReference type="ARBA" id="ARBA00023136"/>
    </source>
</evidence>
<dbReference type="InterPro" id="IPR004869">
    <property type="entry name" value="MMPL_dom"/>
</dbReference>
<organism evidence="8 9">
    <name type="scientific">Palleronia pontilimi</name>
    <dbReference type="NCBI Taxonomy" id="1964209"/>
    <lineage>
        <taxon>Bacteria</taxon>
        <taxon>Pseudomonadati</taxon>
        <taxon>Pseudomonadota</taxon>
        <taxon>Alphaproteobacteria</taxon>
        <taxon>Rhodobacterales</taxon>
        <taxon>Roseobacteraceae</taxon>
        <taxon>Palleronia</taxon>
    </lineage>
</organism>
<dbReference type="GO" id="GO:0005886">
    <property type="term" value="C:plasma membrane"/>
    <property type="evidence" value="ECO:0007669"/>
    <property type="project" value="UniProtKB-SubCell"/>
</dbReference>
<dbReference type="InterPro" id="IPR001036">
    <property type="entry name" value="Acrflvin-R"/>
</dbReference>
<feature type="transmembrane region" description="Helical" evidence="6">
    <location>
        <begin position="689"/>
        <end position="714"/>
    </location>
</feature>
<gene>
    <name evidence="8" type="ORF">ILP92_17585</name>
</gene>
<proteinExistence type="predicted"/>
<keyword evidence="5 6" id="KW-0472">Membrane</keyword>
<dbReference type="InterPro" id="IPR050545">
    <property type="entry name" value="Mycobact_MmpL"/>
</dbReference>
<evidence type="ECO:0000256" key="2">
    <source>
        <dbReference type="ARBA" id="ARBA00022475"/>
    </source>
</evidence>
<dbReference type="Gene3D" id="1.20.1640.10">
    <property type="entry name" value="Multidrug efflux transporter AcrB transmembrane domain"/>
    <property type="match status" value="2"/>
</dbReference>
<dbReference type="EMBL" id="JAEKPD010000029">
    <property type="protein sequence ID" value="MBJ3764550.1"/>
    <property type="molecule type" value="Genomic_DNA"/>
</dbReference>
<protein>
    <submittedName>
        <fullName evidence="8">MMPL family transporter</fullName>
    </submittedName>
</protein>
<comment type="caution">
    <text evidence="8">The sequence shown here is derived from an EMBL/GenBank/DDBJ whole genome shotgun (WGS) entry which is preliminary data.</text>
</comment>
<evidence type="ECO:0000256" key="4">
    <source>
        <dbReference type="ARBA" id="ARBA00022989"/>
    </source>
</evidence>
<dbReference type="SUPFAM" id="SSF82866">
    <property type="entry name" value="Multidrug efflux transporter AcrB transmembrane domain"/>
    <property type="match status" value="2"/>
</dbReference>
<name>A0A934MEH9_9RHOB</name>
<keyword evidence="3 6" id="KW-0812">Transmembrane</keyword>
<keyword evidence="9" id="KW-1185">Reference proteome</keyword>
<feature type="transmembrane region" description="Helical" evidence="6">
    <location>
        <begin position="558"/>
        <end position="579"/>
    </location>
</feature>
<feature type="transmembrane region" description="Helical" evidence="6">
    <location>
        <begin position="336"/>
        <end position="361"/>
    </location>
</feature>
<dbReference type="PANTHER" id="PTHR33406">
    <property type="entry name" value="MEMBRANE PROTEIN MJ1562-RELATED"/>
    <property type="match status" value="1"/>
</dbReference>
<evidence type="ECO:0000256" key="6">
    <source>
        <dbReference type="SAM" id="Phobius"/>
    </source>
</evidence>
<feature type="transmembrane region" description="Helical" evidence="6">
    <location>
        <begin position="302"/>
        <end position="324"/>
    </location>
</feature>
<dbReference type="RefSeq" id="WP_198917722.1">
    <property type="nucleotide sequence ID" value="NZ_JAEKPD010000029.1"/>
</dbReference>